<dbReference type="Proteomes" id="UP000316252">
    <property type="component" value="Unassembled WGS sequence"/>
</dbReference>
<protein>
    <recommendedName>
        <fullName evidence="5">DUF3558 domain-containing protein</fullName>
    </recommendedName>
</protein>
<gene>
    <name evidence="3" type="ORF">FJ657_00490</name>
</gene>
<dbReference type="RefSeq" id="WP_141161752.1">
    <property type="nucleotide sequence ID" value="NZ_VHQG01000001.1"/>
</dbReference>
<name>A0A506XWE1_9MICO</name>
<reference evidence="3 4" key="1">
    <citation type="submission" date="2019-06" db="EMBL/GenBank/DDBJ databases">
        <authorList>
            <person name="Li F."/>
        </authorList>
    </citation>
    <scope>NUCLEOTIDE SEQUENCE [LARGE SCALE GENOMIC DNA]</scope>
    <source>
        <strain evidence="3 4">10F1D-1</strain>
    </source>
</reference>
<evidence type="ECO:0000256" key="2">
    <source>
        <dbReference type="SAM" id="SignalP"/>
    </source>
</evidence>
<evidence type="ECO:0000256" key="1">
    <source>
        <dbReference type="SAM" id="MobiDB-lite"/>
    </source>
</evidence>
<keyword evidence="4" id="KW-1185">Reference proteome</keyword>
<evidence type="ECO:0000313" key="4">
    <source>
        <dbReference type="Proteomes" id="UP000316252"/>
    </source>
</evidence>
<evidence type="ECO:0008006" key="5">
    <source>
        <dbReference type="Google" id="ProtNLM"/>
    </source>
</evidence>
<feature type="chain" id="PRO_5038969113" description="DUF3558 domain-containing protein" evidence="2">
    <location>
        <begin position="23"/>
        <end position="321"/>
    </location>
</feature>
<sequence length="321" mass="32012">MNSRLGSIAALALPVAMLVTLAGFTAAPVASPSPKPTASTSPSAEPTPPTTLDVACADLADADAVAAALGVAVTTAASTDIFDTRGWAVLARGGVSCVWAASDGVAASLAIDVLPVAAVEVAADVAAGVDCPSGSELCGISVADDRFWVTGLAESVHAIDFAATTAIGSAVLARLGGVAVPVVAPVPTDSCEDVAARIDVPALAGRTDVIARGGNWPAPWTAGYAAAAEAGGWLSCMLFDEAYEYTVLFYVLPRGSAVVDELIAAGNPEIPVDGARRAVRVPDLGLLSEKGDLVNVRWAATTAASPDLTPLGLALLGAVRS</sequence>
<feature type="region of interest" description="Disordered" evidence="1">
    <location>
        <begin position="31"/>
        <end position="51"/>
    </location>
</feature>
<dbReference type="AlphaFoldDB" id="A0A506XWE1"/>
<evidence type="ECO:0000313" key="3">
    <source>
        <dbReference type="EMBL" id="TPW77224.1"/>
    </source>
</evidence>
<organism evidence="3 4">
    <name type="scientific">Schumannella soli</name>
    <dbReference type="NCBI Taxonomy" id="2590779"/>
    <lineage>
        <taxon>Bacteria</taxon>
        <taxon>Bacillati</taxon>
        <taxon>Actinomycetota</taxon>
        <taxon>Actinomycetes</taxon>
        <taxon>Micrococcales</taxon>
        <taxon>Microbacteriaceae</taxon>
        <taxon>Schumannella</taxon>
    </lineage>
</organism>
<dbReference type="EMBL" id="VHQG01000001">
    <property type="protein sequence ID" value="TPW77224.1"/>
    <property type="molecule type" value="Genomic_DNA"/>
</dbReference>
<accession>A0A506XWE1</accession>
<comment type="caution">
    <text evidence="3">The sequence shown here is derived from an EMBL/GenBank/DDBJ whole genome shotgun (WGS) entry which is preliminary data.</text>
</comment>
<proteinExistence type="predicted"/>
<feature type="signal peptide" evidence="2">
    <location>
        <begin position="1"/>
        <end position="22"/>
    </location>
</feature>
<keyword evidence="2" id="KW-0732">Signal</keyword>